<evidence type="ECO:0000256" key="1">
    <source>
        <dbReference type="SAM" id="Phobius"/>
    </source>
</evidence>
<keyword evidence="4" id="KW-1185">Reference proteome</keyword>
<dbReference type="EMBL" id="CP014206">
    <property type="protein sequence ID" value="AMK10900.1"/>
    <property type="molecule type" value="Genomic_DNA"/>
</dbReference>
<proteinExistence type="predicted"/>
<evidence type="ECO:0000313" key="4">
    <source>
        <dbReference type="Proteomes" id="UP000055611"/>
    </source>
</evidence>
<organism evidence="3 4">
    <name type="scientific">Pseudodesulfovibrio indicus</name>
    <dbReference type="NCBI Taxonomy" id="1716143"/>
    <lineage>
        <taxon>Bacteria</taxon>
        <taxon>Pseudomonadati</taxon>
        <taxon>Thermodesulfobacteriota</taxon>
        <taxon>Desulfovibrionia</taxon>
        <taxon>Desulfovibrionales</taxon>
        <taxon>Desulfovibrionaceae</taxon>
    </lineage>
</organism>
<keyword evidence="1" id="KW-1133">Transmembrane helix</keyword>
<reference evidence="3 4" key="1">
    <citation type="journal article" date="2016" name="Front. Microbiol.">
        <title>Genome Sequence of the Piezophilic, Mesophilic Sulfate-Reducing Bacterium Desulfovibrio indicus J2T.</title>
        <authorList>
            <person name="Cao J."/>
            <person name="Maignien L."/>
            <person name="Shao Z."/>
            <person name="Alain K."/>
            <person name="Jebbar M."/>
        </authorList>
    </citation>
    <scope>NUCLEOTIDE SEQUENCE [LARGE SCALE GENOMIC DNA]</scope>
    <source>
        <strain evidence="3 4">J2</strain>
    </source>
</reference>
<protein>
    <recommendedName>
        <fullName evidence="5">Lipoprotein</fullName>
    </recommendedName>
</protein>
<evidence type="ECO:0000313" key="3">
    <source>
        <dbReference type="EMBL" id="AMK10900.1"/>
    </source>
</evidence>
<gene>
    <name evidence="3" type="ORF">AWY79_07150</name>
</gene>
<feature type="transmembrane region" description="Helical" evidence="1">
    <location>
        <begin position="78"/>
        <end position="97"/>
    </location>
</feature>
<feature type="chain" id="PRO_5045863421" description="Lipoprotein" evidence="2">
    <location>
        <begin position="24"/>
        <end position="98"/>
    </location>
</feature>
<dbReference type="Proteomes" id="UP000055611">
    <property type="component" value="Chromosome"/>
</dbReference>
<keyword evidence="1" id="KW-0812">Transmembrane</keyword>
<name>A0ABM5YTY9_9BACT</name>
<feature type="signal peptide" evidence="2">
    <location>
        <begin position="1"/>
        <end position="23"/>
    </location>
</feature>
<keyword evidence="2" id="KW-0732">Signal</keyword>
<accession>A0ABM5YTY9</accession>
<sequence length="98" mass="9584">MDMRIVILLLVCLYLSACAPKTASVGPLGAAAASPAVTAPSAAPGADASCAAPGQTGVELPEAEDKPLEQAVKGIGKGLFALALLALSVLAYIPGALL</sequence>
<keyword evidence="1" id="KW-0472">Membrane</keyword>
<evidence type="ECO:0000256" key="2">
    <source>
        <dbReference type="SAM" id="SignalP"/>
    </source>
</evidence>
<evidence type="ECO:0008006" key="5">
    <source>
        <dbReference type="Google" id="ProtNLM"/>
    </source>
</evidence>